<dbReference type="SUPFAM" id="SSF54001">
    <property type="entry name" value="Cysteine proteinases"/>
    <property type="match status" value="1"/>
</dbReference>
<dbReference type="PROSITE" id="PS00639">
    <property type="entry name" value="THIOL_PROTEASE_HIS"/>
    <property type="match status" value="1"/>
</dbReference>
<gene>
    <name evidence="6" type="ORF">FA09DRAFT_304885</name>
</gene>
<sequence length="447" mass="50491">MAQPETRLAALVLHNADLALSVRSRSAEQSVQHVFSHTVKLEGTPVTNQRNSGRCWLFAQCNVIRTQIMAQYDLDKFELSQSYLHFYDKLEKANTFLLNTIELHESALDDRVYGFLKGEPVNDGGQYDMVVNLLLRYGIVPKQTFPESFSSSASSRLNWLVTVKLREHALELRALLHSTKARLASLPQEQRDKAALAAALQRKEAQMKEIYKILLIALGEPLGPDDEFTWEYHDKAGKFHRRRFTPLSFLKSVKTFEPLAACSLVNDPRRGYNKLMSVDRLQNVWGARPVSYVNTTSQTLKDCVVKSIKAGYAVFFGCDVGKFSHSASGLMSTELFDYEAAFGTKLGLSKAERLDMGESMMTHAMVITGVSLDDAGKVQRYRVENSWGEDIGDRGYMVMSDAWFDQYTYQVVVRREFMPANLWDIFAAGVNKDTDVLPPYDPFATLA</sequence>
<dbReference type="Pfam" id="PF03051">
    <property type="entry name" value="Peptidase_C1_2"/>
    <property type="match status" value="1"/>
</dbReference>
<evidence type="ECO:0000256" key="3">
    <source>
        <dbReference type="ARBA" id="ARBA00022807"/>
    </source>
</evidence>
<feature type="active site" evidence="5">
    <location>
        <position position="363"/>
    </location>
</feature>
<accession>A0A316ZEE5</accession>
<evidence type="ECO:0000256" key="2">
    <source>
        <dbReference type="ARBA" id="ARBA00022801"/>
    </source>
</evidence>
<comment type="similarity">
    <text evidence="4">Belongs to the peptidase C1 family.</text>
</comment>
<dbReference type="PIRSF" id="PIRSF005700">
    <property type="entry name" value="PepC"/>
    <property type="match status" value="1"/>
</dbReference>
<dbReference type="InterPro" id="IPR025660">
    <property type="entry name" value="Pept_his_AS"/>
</dbReference>
<dbReference type="PANTHER" id="PTHR10363">
    <property type="entry name" value="BLEOMYCIN HYDROLASE"/>
    <property type="match status" value="1"/>
</dbReference>
<dbReference type="CDD" id="cd00585">
    <property type="entry name" value="Peptidase_C1B"/>
    <property type="match status" value="1"/>
</dbReference>
<comment type="subcellular location">
    <subcellularLocation>
        <location evidence="4">Mitochondrion</location>
    </subcellularLocation>
    <subcellularLocation>
        <location evidence="4">Cytoplasm</location>
    </subcellularLocation>
</comment>
<dbReference type="InterPro" id="IPR004134">
    <property type="entry name" value="Peptidase_C1B"/>
</dbReference>
<dbReference type="PANTHER" id="PTHR10363:SF2">
    <property type="entry name" value="BLEOMYCIN HYDROLASE"/>
    <property type="match status" value="1"/>
</dbReference>
<dbReference type="EC" id="3.4.22.40" evidence="4"/>
<dbReference type="OrthoDB" id="2666448at2759"/>
<dbReference type="EMBL" id="KZ819286">
    <property type="protein sequence ID" value="PWN99909.1"/>
    <property type="molecule type" value="Genomic_DNA"/>
</dbReference>
<dbReference type="Proteomes" id="UP000245946">
    <property type="component" value="Unassembled WGS sequence"/>
</dbReference>
<keyword evidence="4" id="KW-0963">Cytoplasm</keyword>
<reference evidence="6 7" key="1">
    <citation type="journal article" date="2018" name="Mol. Biol. Evol.">
        <title>Broad Genomic Sampling Reveals a Smut Pathogenic Ancestry of the Fungal Clade Ustilaginomycotina.</title>
        <authorList>
            <person name="Kijpornyongpan T."/>
            <person name="Mondo S.J."/>
            <person name="Barry K."/>
            <person name="Sandor L."/>
            <person name="Lee J."/>
            <person name="Lipzen A."/>
            <person name="Pangilinan J."/>
            <person name="LaButti K."/>
            <person name="Hainaut M."/>
            <person name="Henrissat B."/>
            <person name="Grigoriev I.V."/>
            <person name="Spatafora J.W."/>
            <person name="Aime M.C."/>
        </authorList>
    </citation>
    <scope>NUCLEOTIDE SEQUENCE [LARGE SCALE GENOMIC DNA]</scope>
    <source>
        <strain evidence="6 7">MCA 4186</strain>
    </source>
</reference>
<dbReference type="GO" id="GO:0043418">
    <property type="term" value="P:homocysteine catabolic process"/>
    <property type="evidence" value="ECO:0007669"/>
    <property type="project" value="TreeGrafter"/>
</dbReference>
<evidence type="ECO:0000313" key="6">
    <source>
        <dbReference type="EMBL" id="PWN99909.1"/>
    </source>
</evidence>
<name>A0A316ZEE5_9BASI</name>
<dbReference type="GeneID" id="37268034"/>
<evidence type="ECO:0000313" key="7">
    <source>
        <dbReference type="Proteomes" id="UP000245946"/>
    </source>
</evidence>
<protein>
    <recommendedName>
        <fullName evidence="4">Cysteine proteinase 1, mitochondrial</fullName>
        <ecNumber evidence="4">3.4.22.40</ecNumber>
    </recommendedName>
</protein>
<evidence type="ECO:0000256" key="5">
    <source>
        <dbReference type="PIRSR" id="PIRSR005700-1"/>
    </source>
</evidence>
<organism evidence="6 7">
    <name type="scientific">Tilletiopsis washingtonensis</name>
    <dbReference type="NCBI Taxonomy" id="58919"/>
    <lineage>
        <taxon>Eukaryota</taxon>
        <taxon>Fungi</taxon>
        <taxon>Dikarya</taxon>
        <taxon>Basidiomycota</taxon>
        <taxon>Ustilaginomycotina</taxon>
        <taxon>Exobasidiomycetes</taxon>
        <taxon>Entylomatales</taxon>
        <taxon>Entylomatales incertae sedis</taxon>
        <taxon>Tilletiopsis</taxon>
    </lineage>
</organism>
<dbReference type="Gene3D" id="3.90.70.10">
    <property type="entry name" value="Cysteine proteinases"/>
    <property type="match status" value="1"/>
</dbReference>
<dbReference type="GO" id="GO:0009636">
    <property type="term" value="P:response to toxic substance"/>
    <property type="evidence" value="ECO:0007669"/>
    <property type="project" value="TreeGrafter"/>
</dbReference>
<dbReference type="AlphaFoldDB" id="A0A316ZEE5"/>
<dbReference type="GO" id="GO:0005739">
    <property type="term" value="C:mitochondrion"/>
    <property type="evidence" value="ECO:0007669"/>
    <property type="project" value="UniProtKB-SubCell"/>
</dbReference>
<proteinExistence type="inferred from homology"/>
<evidence type="ECO:0000256" key="1">
    <source>
        <dbReference type="ARBA" id="ARBA00022670"/>
    </source>
</evidence>
<dbReference type="STRING" id="58919.A0A316ZEE5"/>
<keyword evidence="1 4" id="KW-0645">Protease</keyword>
<comment type="function">
    <text evidence="4">Has aminopeptidase activity, shortening substrate peptides sequentially by 1 amino acid. Has bleomycin hydrolase activity, which can protect the cell from the toxic effects of bleomycin. Has homocysteine-thiolactonase activity, protecting the cell against homocysteine toxicity.</text>
</comment>
<keyword evidence="2 4" id="KW-0378">Hydrolase</keyword>
<dbReference type="GO" id="GO:0004197">
    <property type="term" value="F:cysteine-type endopeptidase activity"/>
    <property type="evidence" value="ECO:0007669"/>
    <property type="project" value="UniProtKB-EC"/>
</dbReference>
<comment type="catalytic activity">
    <reaction evidence="4">
        <text>Inactivates bleomycin B2 (a cytotoxic glycometallopeptide) by hydrolysis of a carboxyamide bond of beta-aminoalanine, but also shows general aminopeptidase activity. The specificity varies somewhat with source, but amino acid arylamides of Met, Leu and Ala are preferred.</text>
        <dbReference type="EC" id="3.4.22.40"/>
    </reaction>
</comment>
<keyword evidence="3 4" id="KW-0788">Thiol protease</keyword>
<keyword evidence="7" id="KW-1185">Reference proteome</keyword>
<dbReference type="GO" id="GO:0006508">
    <property type="term" value="P:proteolysis"/>
    <property type="evidence" value="ECO:0007669"/>
    <property type="project" value="UniProtKB-KW"/>
</dbReference>
<evidence type="ECO:0000256" key="4">
    <source>
        <dbReference type="PIRNR" id="PIRNR005700"/>
    </source>
</evidence>
<feature type="active site" evidence="5">
    <location>
        <position position="385"/>
    </location>
</feature>
<keyword evidence="4" id="KW-0496">Mitochondrion</keyword>
<dbReference type="RefSeq" id="XP_025600188.1">
    <property type="nucleotide sequence ID" value="XM_025740488.1"/>
</dbReference>
<dbReference type="GO" id="GO:0070005">
    <property type="term" value="F:cysteine-type aminopeptidase activity"/>
    <property type="evidence" value="ECO:0007669"/>
    <property type="project" value="InterPro"/>
</dbReference>
<feature type="active site" evidence="5">
    <location>
        <position position="55"/>
    </location>
</feature>
<dbReference type="InterPro" id="IPR038765">
    <property type="entry name" value="Papain-like_cys_pep_sf"/>
</dbReference>